<protein>
    <submittedName>
        <fullName evidence="6">Cobalt transport protein</fullName>
    </submittedName>
</protein>
<dbReference type="GO" id="GO:0005886">
    <property type="term" value="C:plasma membrane"/>
    <property type="evidence" value="ECO:0007669"/>
    <property type="project" value="TreeGrafter"/>
</dbReference>
<comment type="caution">
    <text evidence="6">The sequence shown here is derived from an EMBL/GenBank/DDBJ whole genome shotgun (WGS) entry which is preliminary data.</text>
</comment>
<keyword evidence="2 5" id="KW-0812">Transmembrane</keyword>
<dbReference type="Proteomes" id="UP000010445">
    <property type="component" value="Unassembled WGS sequence"/>
</dbReference>
<organism evidence="6 7">
    <name type="scientific">Corynebacterium durum F0235</name>
    <dbReference type="NCBI Taxonomy" id="1035195"/>
    <lineage>
        <taxon>Bacteria</taxon>
        <taxon>Bacillati</taxon>
        <taxon>Actinomycetota</taxon>
        <taxon>Actinomycetes</taxon>
        <taxon>Mycobacteriales</taxon>
        <taxon>Corynebacteriaceae</taxon>
        <taxon>Corynebacterium</taxon>
    </lineage>
</organism>
<gene>
    <name evidence="6" type="ORF">HMPREF9997_01395</name>
</gene>
<feature type="transmembrane region" description="Helical" evidence="5">
    <location>
        <begin position="94"/>
        <end position="118"/>
    </location>
</feature>
<keyword evidence="4 5" id="KW-0472">Membrane</keyword>
<dbReference type="EMBL" id="AMEM01000018">
    <property type="protein sequence ID" value="EKX90180.1"/>
    <property type="molecule type" value="Genomic_DNA"/>
</dbReference>
<dbReference type="HOGENOM" id="CLU_056469_4_1_11"/>
<evidence type="ECO:0000313" key="7">
    <source>
        <dbReference type="Proteomes" id="UP000010445"/>
    </source>
</evidence>
<dbReference type="Pfam" id="PF02361">
    <property type="entry name" value="CbiQ"/>
    <property type="match status" value="1"/>
</dbReference>
<keyword evidence="3 5" id="KW-1133">Transmembrane helix</keyword>
<proteinExistence type="predicted"/>
<dbReference type="InterPro" id="IPR003339">
    <property type="entry name" value="ABC/ECF_trnsptr_transmembrane"/>
</dbReference>
<dbReference type="eggNOG" id="COG0619">
    <property type="taxonomic scope" value="Bacteria"/>
</dbReference>
<evidence type="ECO:0000256" key="3">
    <source>
        <dbReference type="ARBA" id="ARBA00022989"/>
    </source>
</evidence>
<feature type="transmembrane region" description="Helical" evidence="5">
    <location>
        <begin position="26"/>
        <end position="59"/>
    </location>
</feature>
<dbReference type="PATRIC" id="fig|1035195.3.peg.1252"/>
<dbReference type="STRING" id="1035195.HMPREF9997_01395"/>
<evidence type="ECO:0000256" key="4">
    <source>
        <dbReference type="ARBA" id="ARBA00023136"/>
    </source>
</evidence>
<reference evidence="6 7" key="1">
    <citation type="submission" date="2012-05" db="EMBL/GenBank/DDBJ databases">
        <authorList>
            <person name="Weinstock G."/>
            <person name="Sodergren E."/>
            <person name="Lobos E.A."/>
            <person name="Fulton L."/>
            <person name="Fulton R."/>
            <person name="Courtney L."/>
            <person name="Fronick C."/>
            <person name="O'Laughlin M."/>
            <person name="Godfrey J."/>
            <person name="Wilson R.M."/>
            <person name="Miner T."/>
            <person name="Farmer C."/>
            <person name="Delehaunty K."/>
            <person name="Cordes M."/>
            <person name="Minx P."/>
            <person name="Tomlinson C."/>
            <person name="Chen J."/>
            <person name="Wollam A."/>
            <person name="Pepin K.H."/>
            <person name="Bhonagiri V."/>
            <person name="Zhang X."/>
            <person name="Suruliraj S."/>
            <person name="Warren W."/>
            <person name="Mitreva M."/>
            <person name="Mardis E.R."/>
            <person name="Wilson R.K."/>
        </authorList>
    </citation>
    <scope>NUCLEOTIDE SEQUENCE [LARGE SCALE GENOMIC DNA]</scope>
    <source>
        <strain evidence="6 7">F0235</strain>
    </source>
</reference>
<name>L1MGJ9_9CORY</name>
<evidence type="ECO:0000256" key="2">
    <source>
        <dbReference type="ARBA" id="ARBA00022692"/>
    </source>
</evidence>
<evidence type="ECO:0000256" key="5">
    <source>
        <dbReference type="SAM" id="Phobius"/>
    </source>
</evidence>
<dbReference type="CDD" id="cd16914">
    <property type="entry name" value="EcfT"/>
    <property type="match status" value="1"/>
</dbReference>
<feature type="transmembrane region" description="Helical" evidence="5">
    <location>
        <begin position="71"/>
        <end position="88"/>
    </location>
</feature>
<dbReference type="PANTHER" id="PTHR33514">
    <property type="entry name" value="PROTEIN ABCI12, CHLOROPLASTIC"/>
    <property type="match status" value="1"/>
</dbReference>
<accession>L1MGJ9</accession>
<dbReference type="OrthoDB" id="509049at2"/>
<comment type="subcellular location">
    <subcellularLocation>
        <location evidence="1">Membrane</location>
        <topology evidence="1">Multi-pass membrane protein</topology>
    </subcellularLocation>
</comment>
<evidence type="ECO:0000256" key="1">
    <source>
        <dbReference type="ARBA" id="ARBA00004141"/>
    </source>
</evidence>
<dbReference type="RefSeq" id="WP_006063624.1">
    <property type="nucleotide sequence ID" value="NZ_KB290831.1"/>
</dbReference>
<dbReference type="AlphaFoldDB" id="L1MGJ9"/>
<keyword evidence="7" id="KW-1185">Reference proteome</keyword>
<evidence type="ECO:0000313" key="6">
    <source>
        <dbReference type="EMBL" id="EKX90180.1"/>
    </source>
</evidence>
<dbReference type="PANTHER" id="PTHR33514:SF13">
    <property type="entry name" value="PROTEIN ABCI12, CHLOROPLASTIC"/>
    <property type="match status" value="1"/>
</dbReference>
<sequence length="204" mass="22023">MRQNIPLGVYVPGTTIVHRVNPSIKFVSLIVFIIASTIWAHTLTHAAICLAVPLLLLAVAKIPPKIAWGQLWPPLPFLLFLGAFNWWQQGWEKALVVTLVIMSSIGMAAVLTLTTTVAEMLEALEKTLAPTARFGVPVEAISLAISLTIRLIPLQFATVGEVLDARKARGADFSITAFGAPVMIRSIRRARVIGDALLARGVGD</sequence>